<keyword evidence="1" id="KW-1133">Transmembrane helix</keyword>
<gene>
    <name evidence="2" type="ORF">ABG082_15555</name>
</gene>
<sequence length="44" mass="5148">MKLNVKWVWTLSAVIYVALVLIGYAVYDKFSPHQESPVEQMQQH</sequence>
<name>A0AAU7FJ88_9BACI</name>
<dbReference type="EMBL" id="CP157353">
    <property type="protein sequence ID" value="XBM03528.1"/>
    <property type="molecule type" value="Genomic_DNA"/>
</dbReference>
<dbReference type="RefSeq" id="WP_255234054.1">
    <property type="nucleotide sequence ID" value="NZ_CP157353.1"/>
</dbReference>
<protein>
    <submittedName>
        <fullName evidence="2">Uncharacterized protein</fullName>
    </submittedName>
</protein>
<accession>A0AAU7FJ88</accession>
<evidence type="ECO:0000313" key="2">
    <source>
        <dbReference type="EMBL" id="XBM03528.1"/>
    </source>
</evidence>
<reference evidence="2" key="1">
    <citation type="submission" date="2024-05" db="EMBL/GenBank/DDBJ databases">
        <authorList>
            <person name="Liu Z."/>
        </authorList>
    </citation>
    <scope>NUCLEOTIDE SEQUENCE</scope>
    <source>
        <strain evidence="2">BS1807G30</strain>
    </source>
</reference>
<feature type="transmembrane region" description="Helical" evidence="1">
    <location>
        <begin position="7"/>
        <end position="27"/>
    </location>
</feature>
<proteinExistence type="predicted"/>
<evidence type="ECO:0000256" key="1">
    <source>
        <dbReference type="SAM" id="Phobius"/>
    </source>
</evidence>
<dbReference type="AlphaFoldDB" id="A0AAU7FJ88"/>
<keyword evidence="1" id="KW-0472">Membrane</keyword>
<organism evidence="2">
    <name type="scientific">Bacillus sp. BS1807G30</name>
    <dbReference type="NCBI Taxonomy" id="3153756"/>
    <lineage>
        <taxon>Bacteria</taxon>
        <taxon>Bacillati</taxon>
        <taxon>Bacillota</taxon>
        <taxon>Bacilli</taxon>
        <taxon>Bacillales</taxon>
        <taxon>Bacillaceae</taxon>
        <taxon>Bacillus</taxon>
    </lineage>
</organism>
<keyword evidence="1" id="KW-0812">Transmembrane</keyword>